<reference evidence="2" key="1">
    <citation type="journal article" date="2023" name="Mol. Phylogenet. Evol.">
        <title>Genome-scale phylogeny and comparative genomics of the fungal order Sordariales.</title>
        <authorList>
            <person name="Hensen N."/>
            <person name="Bonometti L."/>
            <person name="Westerberg I."/>
            <person name="Brannstrom I.O."/>
            <person name="Guillou S."/>
            <person name="Cros-Aarteil S."/>
            <person name="Calhoun S."/>
            <person name="Haridas S."/>
            <person name="Kuo A."/>
            <person name="Mondo S."/>
            <person name="Pangilinan J."/>
            <person name="Riley R."/>
            <person name="LaButti K."/>
            <person name="Andreopoulos B."/>
            <person name="Lipzen A."/>
            <person name="Chen C."/>
            <person name="Yan M."/>
            <person name="Daum C."/>
            <person name="Ng V."/>
            <person name="Clum A."/>
            <person name="Steindorff A."/>
            <person name="Ohm R.A."/>
            <person name="Martin F."/>
            <person name="Silar P."/>
            <person name="Natvig D.O."/>
            <person name="Lalanne C."/>
            <person name="Gautier V."/>
            <person name="Ament-Velasquez S.L."/>
            <person name="Kruys A."/>
            <person name="Hutchinson M.I."/>
            <person name="Powell A.J."/>
            <person name="Barry K."/>
            <person name="Miller A.N."/>
            <person name="Grigoriev I.V."/>
            <person name="Debuchy R."/>
            <person name="Gladieux P."/>
            <person name="Hiltunen Thoren M."/>
            <person name="Johannesson H."/>
        </authorList>
    </citation>
    <scope>NUCLEOTIDE SEQUENCE</scope>
    <source>
        <strain evidence="2">SMH4131-1</strain>
    </source>
</reference>
<comment type="caution">
    <text evidence="2">The sequence shown here is derived from an EMBL/GenBank/DDBJ whole genome shotgun (WGS) entry which is preliminary data.</text>
</comment>
<dbReference type="EMBL" id="JAUEPO010000002">
    <property type="protein sequence ID" value="KAK3332329.1"/>
    <property type="molecule type" value="Genomic_DNA"/>
</dbReference>
<protein>
    <submittedName>
        <fullName evidence="2">Uncharacterized protein</fullName>
    </submittedName>
</protein>
<evidence type="ECO:0000313" key="2">
    <source>
        <dbReference type="EMBL" id="KAK3332329.1"/>
    </source>
</evidence>
<name>A0AAE0MII4_9PEZI</name>
<keyword evidence="3" id="KW-1185">Reference proteome</keyword>
<gene>
    <name evidence="2" type="ORF">B0T19DRAFT_100707</name>
</gene>
<feature type="signal peptide" evidence="1">
    <location>
        <begin position="1"/>
        <end position="26"/>
    </location>
</feature>
<proteinExistence type="predicted"/>
<dbReference type="Proteomes" id="UP001286456">
    <property type="component" value="Unassembled WGS sequence"/>
</dbReference>
<sequence length="188" mass="19846">MWRDLQPMLASLLLALTLPTTILVNSLPQDLPPLAKVEEDTGQVRIKGDPTGNTTTAPNLAISATIFSGSPGPKSCHGSVLLALDVPPPNGELTPALCYNMPAPAGCGNFVANKEDGCEARLFAEPNCVLFMNTAVFIPENRAVGGAWRSVSVQCGITPPDPATLGKPPLQDLMQNANVRRPAKPARR</sequence>
<organism evidence="2 3">
    <name type="scientific">Cercophora scortea</name>
    <dbReference type="NCBI Taxonomy" id="314031"/>
    <lineage>
        <taxon>Eukaryota</taxon>
        <taxon>Fungi</taxon>
        <taxon>Dikarya</taxon>
        <taxon>Ascomycota</taxon>
        <taxon>Pezizomycotina</taxon>
        <taxon>Sordariomycetes</taxon>
        <taxon>Sordariomycetidae</taxon>
        <taxon>Sordariales</taxon>
        <taxon>Lasiosphaeriaceae</taxon>
        <taxon>Cercophora</taxon>
    </lineage>
</organism>
<keyword evidence="1" id="KW-0732">Signal</keyword>
<accession>A0AAE0MII4</accession>
<evidence type="ECO:0000256" key="1">
    <source>
        <dbReference type="SAM" id="SignalP"/>
    </source>
</evidence>
<reference evidence="2" key="2">
    <citation type="submission" date="2023-06" db="EMBL/GenBank/DDBJ databases">
        <authorList>
            <consortium name="Lawrence Berkeley National Laboratory"/>
            <person name="Haridas S."/>
            <person name="Hensen N."/>
            <person name="Bonometti L."/>
            <person name="Westerberg I."/>
            <person name="Brannstrom I.O."/>
            <person name="Guillou S."/>
            <person name="Cros-Aarteil S."/>
            <person name="Calhoun S."/>
            <person name="Kuo A."/>
            <person name="Mondo S."/>
            <person name="Pangilinan J."/>
            <person name="Riley R."/>
            <person name="Labutti K."/>
            <person name="Andreopoulos B."/>
            <person name="Lipzen A."/>
            <person name="Chen C."/>
            <person name="Yanf M."/>
            <person name="Daum C."/>
            <person name="Ng V."/>
            <person name="Clum A."/>
            <person name="Steindorff A."/>
            <person name="Ohm R."/>
            <person name="Martin F."/>
            <person name="Silar P."/>
            <person name="Natvig D."/>
            <person name="Lalanne C."/>
            <person name="Gautier V."/>
            <person name="Ament-Velasquez S.L."/>
            <person name="Kruys A."/>
            <person name="Hutchinson M.I."/>
            <person name="Powell A.J."/>
            <person name="Barry K."/>
            <person name="Miller A.N."/>
            <person name="Grigoriev I.V."/>
            <person name="Debuchy R."/>
            <person name="Gladieux P."/>
            <person name="Thoren M.H."/>
            <person name="Johannesson H."/>
        </authorList>
    </citation>
    <scope>NUCLEOTIDE SEQUENCE</scope>
    <source>
        <strain evidence="2">SMH4131-1</strain>
    </source>
</reference>
<feature type="chain" id="PRO_5042082476" evidence="1">
    <location>
        <begin position="27"/>
        <end position="188"/>
    </location>
</feature>
<dbReference type="AlphaFoldDB" id="A0AAE0MII4"/>
<evidence type="ECO:0000313" key="3">
    <source>
        <dbReference type="Proteomes" id="UP001286456"/>
    </source>
</evidence>